<dbReference type="InterPro" id="IPR002919">
    <property type="entry name" value="TIL_dom"/>
</dbReference>
<evidence type="ECO:0000313" key="5">
    <source>
        <dbReference type="EMBL" id="SOQ52912.1"/>
    </source>
</evidence>
<proteinExistence type="predicted"/>
<evidence type="ECO:0000256" key="2">
    <source>
        <dbReference type="ARBA" id="ARBA00023157"/>
    </source>
</evidence>
<dbReference type="InterPro" id="IPR036084">
    <property type="entry name" value="Ser_inhib-like_sf"/>
</dbReference>
<evidence type="ECO:0000256" key="1">
    <source>
        <dbReference type="ARBA" id="ARBA00022690"/>
    </source>
</evidence>
<dbReference type="InterPro" id="IPR051368">
    <property type="entry name" value="SerProtInhib-TIL_Domain"/>
</dbReference>
<evidence type="ECO:0000256" key="3">
    <source>
        <dbReference type="SAM" id="SignalP"/>
    </source>
</evidence>
<sequence>MASDILSVFLFVAALTIVTAAATEDQTPFDCPKNERYVKCQLAVCIKTCDHLKNMPPCPAIAAGCYQPECVCDHGFLRNPNGVCVPIDDCGVEVPDFMKDY</sequence>
<dbReference type="AlphaFoldDB" id="A0A2H1WJ33"/>
<dbReference type="Gene3D" id="2.10.25.10">
    <property type="entry name" value="Laminin"/>
    <property type="match status" value="1"/>
</dbReference>
<keyword evidence="2" id="KW-1015">Disulfide bond</keyword>
<accession>A0A2H1WJ33</accession>
<dbReference type="PANTHER" id="PTHR23259">
    <property type="entry name" value="RIDDLE"/>
    <property type="match status" value="1"/>
</dbReference>
<protein>
    <submittedName>
        <fullName evidence="5">SFRICE_037323</fullName>
    </submittedName>
</protein>
<dbReference type="SUPFAM" id="SSF57567">
    <property type="entry name" value="Serine protease inhibitors"/>
    <property type="match status" value="1"/>
</dbReference>
<keyword evidence="3" id="KW-0732">Signal</keyword>
<feature type="chain" id="PRO_5013695477" evidence="3">
    <location>
        <begin position="21"/>
        <end position="101"/>
    </location>
</feature>
<name>A0A2H1WJ33_SPOFR</name>
<feature type="domain" description="TIL" evidence="4">
    <location>
        <begin position="31"/>
        <end position="90"/>
    </location>
</feature>
<organism evidence="5">
    <name type="scientific">Spodoptera frugiperda</name>
    <name type="common">Fall armyworm</name>
    <dbReference type="NCBI Taxonomy" id="7108"/>
    <lineage>
        <taxon>Eukaryota</taxon>
        <taxon>Metazoa</taxon>
        <taxon>Ecdysozoa</taxon>
        <taxon>Arthropoda</taxon>
        <taxon>Hexapoda</taxon>
        <taxon>Insecta</taxon>
        <taxon>Pterygota</taxon>
        <taxon>Neoptera</taxon>
        <taxon>Endopterygota</taxon>
        <taxon>Lepidoptera</taxon>
        <taxon>Glossata</taxon>
        <taxon>Ditrysia</taxon>
        <taxon>Noctuoidea</taxon>
        <taxon>Noctuidae</taxon>
        <taxon>Amphipyrinae</taxon>
        <taxon>Spodoptera</taxon>
    </lineage>
</organism>
<reference evidence="5" key="1">
    <citation type="submission" date="2016-07" db="EMBL/GenBank/DDBJ databases">
        <authorList>
            <person name="Bretaudeau A."/>
        </authorList>
    </citation>
    <scope>NUCLEOTIDE SEQUENCE</scope>
    <source>
        <strain evidence="5">Rice</strain>
        <tissue evidence="5">Whole body</tissue>
    </source>
</reference>
<keyword evidence="1" id="KW-0646">Protease inhibitor</keyword>
<dbReference type="EMBL" id="ODYU01008917">
    <property type="protein sequence ID" value="SOQ52912.1"/>
    <property type="molecule type" value="Genomic_DNA"/>
</dbReference>
<feature type="signal peptide" evidence="3">
    <location>
        <begin position="1"/>
        <end position="20"/>
    </location>
</feature>
<evidence type="ECO:0000259" key="4">
    <source>
        <dbReference type="Pfam" id="PF01826"/>
    </source>
</evidence>
<dbReference type="PANTHER" id="PTHR23259:SF70">
    <property type="entry name" value="ACCESSORY GLAND PROTEIN ACP62F-RELATED"/>
    <property type="match status" value="1"/>
</dbReference>
<dbReference type="GO" id="GO:0030414">
    <property type="term" value="F:peptidase inhibitor activity"/>
    <property type="evidence" value="ECO:0007669"/>
    <property type="project" value="UniProtKB-KW"/>
</dbReference>
<gene>
    <name evidence="5" type="ORF">SFRICE_037323</name>
</gene>
<dbReference type="CDD" id="cd19941">
    <property type="entry name" value="TIL"/>
    <property type="match status" value="1"/>
</dbReference>
<dbReference type="Pfam" id="PF01826">
    <property type="entry name" value="TIL"/>
    <property type="match status" value="1"/>
</dbReference>